<feature type="transmembrane region" description="Helical" evidence="1">
    <location>
        <begin position="472"/>
        <end position="498"/>
    </location>
</feature>
<keyword evidence="3" id="KW-1185">Reference proteome</keyword>
<dbReference type="AlphaFoldDB" id="A0A0K9PMG2"/>
<evidence type="ECO:0000256" key="1">
    <source>
        <dbReference type="SAM" id="Phobius"/>
    </source>
</evidence>
<name>A0A0K9PMG2_ZOSMR</name>
<dbReference type="PANTHER" id="PTHR31549">
    <property type="entry name" value="PROTEIN, PUTATIVE (DUF247)-RELATED-RELATED"/>
    <property type="match status" value="1"/>
</dbReference>
<reference evidence="3" key="1">
    <citation type="journal article" date="2016" name="Nature">
        <title>The genome of the seagrass Zostera marina reveals angiosperm adaptation to the sea.</title>
        <authorList>
            <person name="Olsen J.L."/>
            <person name="Rouze P."/>
            <person name="Verhelst B."/>
            <person name="Lin Y.-C."/>
            <person name="Bayer T."/>
            <person name="Collen J."/>
            <person name="Dattolo E."/>
            <person name="De Paoli E."/>
            <person name="Dittami S."/>
            <person name="Maumus F."/>
            <person name="Michel G."/>
            <person name="Kersting A."/>
            <person name="Lauritano C."/>
            <person name="Lohaus R."/>
            <person name="Toepel M."/>
            <person name="Tonon T."/>
            <person name="Vanneste K."/>
            <person name="Amirebrahimi M."/>
            <person name="Brakel J."/>
            <person name="Bostroem C."/>
            <person name="Chovatia M."/>
            <person name="Grimwood J."/>
            <person name="Jenkins J.W."/>
            <person name="Jueterbock A."/>
            <person name="Mraz A."/>
            <person name="Stam W.T."/>
            <person name="Tice H."/>
            <person name="Bornberg-Bauer E."/>
            <person name="Green P.J."/>
            <person name="Pearson G.A."/>
            <person name="Procaccini G."/>
            <person name="Duarte C.M."/>
            <person name="Schmutz J."/>
            <person name="Reusch T.B.H."/>
            <person name="Van de Peer Y."/>
        </authorList>
    </citation>
    <scope>NUCLEOTIDE SEQUENCE [LARGE SCALE GENOMIC DNA]</scope>
    <source>
        <strain evidence="3">cv. Finnish</strain>
    </source>
</reference>
<dbReference type="Proteomes" id="UP000036987">
    <property type="component" value="Unassembled WGS sequence"/>
</dbReference>
<protein>
    <submittedName>
        <fullName evidence="2">Uncharacterized protein</fullName>
    </submittedName>
</protein>
<dbReference type="PANTHER" id="PTHR31549:SF257">
    <property type="entry name" value="EXPRESSED PROTEIN"/>
    <property type="match status" value="1"/>
</dbReference>
<dbReference type="EMBL" id="LFYR01000729">
    <property type="protein sequence ID" value="KMZ70146.1"/>
    <property type="molecule type" value="Genomic_DNA"/>
</dbReference>
<comment type="caution">
    <text evidence="2">The sequence shown here is derived from an EMBL/GenBank/DDBJ whole genome shotgun (WGS) entry which is preliminary data.</text>
</comment>
<keyword evidence="1" id="KW-0812">Transmembrane</keyword>
<sequence length="502" mass="59911">MAKIEIEVENAVLSSILFDLIKNQDTDDYIKKLRPTETVTMCRVPEEIIGADNYDRSNYFEPKVISIGPYHSKNEALYPMQSLKLRYLNDLLRRNTDDNKVEKYTKAIGKQLVTEKAKYCEFDACGISDIELLKLLVLDGCFVVELLLKFAESPIFMLPRIDADLLRHDLFLIENQVPFSVLEKIYELTEYDDEKLEPEAKSGIFNLALYYIRNRKVNINDNWEELKEYEDLDHLLHLFYVVQLNHFKRTPLSDHELWIAIVVEFNFGFSNQQPTEYTESYMKFKRFMPTIPTVTEVNYAVMKFRSRLFCRFNLFYFKGRIEEANKEIHDNFFTEFENMLFYEQIYGFKIMNKEIVWGKKYKNHLLRKVYERCFKNQLRFTRRIANISTYAVYMSHLVKTNKDVDVLARHGMLEITTTTHGNKEIAEFFSKRRSWLVLPEKQIDFLCQQFKAINKFYYKPHRQRRAKLRKDYFTNLLVLFSITGFLILLSFTIVQLVLKIVK</sequence>
<dbReference type="InterPro" id="IPR004158">
    <property type="entry name" value="DUF247_pln"/>
</dbReference>
<dbReference type="OrthoDB" id="1589813at2759"/>
<proteinExistence type="predicted"/>
<keyword evidence="1" id="KW-1133">Transmembrane helix</keyword>
<evidence type="ECO:0000313" key="3">
    <source>
        <dbReference type="Proteomes" id="UP000036987"/>
    </source>
</evidence>
<accession>A0A0K9PMG2</accession>
<keyword evidence="1" id="KW-0472">Membrane</keyword>
<gene>
    <name evidence="2" type="ORF">ZOSMA_1G01190</name>
</gene>
<evidence type="ECO:0000313" key="2">
    <source>
        <dbReference type="EMBL" id="KMZ70146.1"/>
    </source>
</evidence>
<dbReference type="Pfam" id="PF03140">
    <property type="entry name" value="DUF247"/>
    <property type="match status" value="1"/>
</dbReference>
<organism evidence="2 3">
    <name type="scientific">Zostera marina</name>
    <name type="common">Eelgrass</name>
    <dbReference type="NCBI Taxonomy" id="29655"/>
    <lineage>
        <taxon>Eukaryota</taxon>
        <taxon>Viridiplantae</taxon>
        <taxon>Streptophyta</taxon>
        <taxon>Embryophyta</taxon>
        <taxon>Tracheophyta</taxon>
        <taxon>Spermatophyta</taxon>
        <taxon>Magnoliopsida</taxon>
        <taxon>Liliopsida</taxon>
        <taxon>Zosteraceae</taxon>
        <taxon>Zostera</taxon>
    </lineage>
</organism>